<organism evidence="2 3">
    <name type="scientific">Erysiphe neolycopersici</name>
    <dbReference type="NCBI Taxonomy" id="212602"/>
    <lineage>
        <taxon>Eukaryota</taxon>
        <taxon>Fungi</taxon>
        <taxon>Dikarya</taxon>
        <taxon>Ascomycota</taxon>
        <taxon>Pezizomycotina</taxon>
        <taxon>Leotiomycetes</taxon>
        <taxon>Erysiphales</taxon>
        <taxon>Erysiphaceae</taxon>
        <taxon>Erysiphe</taxon>
    </lineage>
</organism>
<evidence type="ECO:0000313" key="2">
    <source>
        <dbReference type="EMBL" id="RKF62365.1"/>
    </source>
</evidence>
<sequence>MAGALTLLVTEAENDSESHPENSENYLTMVRTKRKRKREHQQQQVEERITQLVAERISQRHLSQKSVMT</sequence>
<dbReference type="AlphaFoldDB" id="A0A420HY32"/>
<feature type="region of interest" description="Disordered" evidence="1">
    <location>
        <begin position="1"/>
        <end position="24"/>
    </location>
</feature>
<comment type="caution">
    <text evidence="2">The sequence shown here is derived from an EMBL/GenBank/DDBJ whole genome shotgun (WGS) entry which is preliminary data.</text>
</comment>
<name>A0A420HY32_9PEZI</name>
<dbReference type="EMBL" id="MCFK01003403">
    <property type="protein sequence ID" value="RKF62365.1"/>
    <property type="molecule type" value="Genomic_DNA"/>
</dbReference>
<gene>
    <name evidence="2" type="ORF">OnM2_034015</name>
</gene>
<keyword evidence="3" id="KW-1185">Reference proteome</keyword>
<dbReference type="Proteomes" id="UP000286134">
    <property type="component" value="Unassembled WGS sequence"/>
</dbReference>
<accession>A0A420HY32</accession>
<evidence type="ECO:0000256" key="1">
    <source>
        <dbReference type="SAM" id="MobiDB-lite"/>
    </source>
</evidence>
<protein>
    <submittedName>
        <fullName evidence="2">Uncharacterized protein</fullName>
    </submittedName>
</protein>
<evidence type="ECO:0000313" key="3">
    <source>
        <dbReference type="Proteomes" id="UP000286134"/>
    </source>
</evidence>
<proteinExistence type="predicted"/>
<reference evidence="2 3" key="1">
    <citation type="journal article" date="2018" name="BMC Genomics">
        <title>Comparative genome analyses reveal sequence features reflecting distinct modes of host-adaptation between dicot and monocot powdery mildew.</title>
        <authorList>
            <person name="Wu Y."/>
            <person name="Ma X."/>
            <person name="Pan Z."/>
            <person name="Kale S.D."/>
            <person name="Song Y."/>
            <person name="King H."/>
            <person name="Zhang Q."/>
            <person name="Presley C."/>
            <person name="Deng X."/>
            <person name="Wei C.I."/>
            <person name="Xiao S."/>
        </authorList>
    </citation>
    <scope>NUCLEOTIDE SEQUENCE [LARGE SCALE GENOMIC DNA]</scope>
    <source>
        <strain evidence="2">UMSG2</strain>
    </source>
</reference>